<dbReference type="SMART" id="SM00028">
    <property type="entry name" value="TPR"/>
    <property type="match status" value="4"/>
</dbReference>
<name>A0ABU9NW20_9FLAO</name>
<keyword evidence="7" id="KW-0732">Signal</keyword>
<dbReference type="CDD" id="cd00082">
    <property type="entry name" value="HisKA"/>
    <property type="match status" value="1"/>
</dbReference>
<dbReference type="PROSITE" id="PS50005">
    <property type="entry name" value="TPR"/>
    <property type="match status" value="1"/>
</dbReference>
<dbReference type="Gene3D" id="1.10.287.130">
    <property type="match status" value="1"/>
</dbReference>
<sequence length="727" mass="83589">MKQQIKYFWIVVLASSTMLYASTTQIIDSISIYHNLSQYNFKIHNYEKAIHFANKSLKYSQTTKNIEAQIEKNFVLGKLYFDLKEYNEAQNYFEQSFQLNIKNPPDFNKFKAIYFAGYCAIEKKEWNIASLSFAKADNLPITPVLKKKVNLLLLKKAKLYFRNNQYDIASIDFERLLVNADPTTEKISIEEGYLYTGIIALQNKKYLVALDFLENALTLNKTTKNLKSKENILLELSKCYKGMRNYDQAYSYLEEYHLLKMHLSEIISAKQNLEKFKNFKRDEEYKTIIKKNKEQQQKEDVNKYSKLINILAVALITILSLLSLSLYKNNIIRNESNKLLKEKNQELIVAKNNAEKASKARAEFLSTVSHELRTPLNAINGITHLLLEEKPKKSQLNYLTSLQFSGNYLATFINEILEINKIESNKIELESISFNLKELLENIQSSLNKFALTNNNEFNLKFDERIPDYLIGDPTKLSQVFLNLINNALKFTHDGTVSIVANLIKVKEDKAKINFQIIDTGIGIPKDKHELVFENFSQGSVEINRKYGGTGLGLTIVKKLVKVLGGKIKLVSEEGKGATFSFSLPFKIAESIEETTEKVTNYDEEQFRSKKILLVEDNKINQMITKKMLENKGIVCIIIDNGEDAVKLMHNHEYDLVLMDVHLPGINGTEATKQIREFDDTVPIIALTAISLDENRETLLSYGMNDVITKPFIPEEFYTIISKYIAN</sequence>
<dbReference type="Gene3D" id="1.25.40.10">
    <property type="entry name" value="Tetratricopeptide repeat domain"/>
    <property type="match status" value="2"/>
</dbReference>
<keyword evidence="10" id="KW-0067">ATP-binding</keyword>
<evidence type="ECO:0000256" key="6">
    <source>
        <dbReference type="SAM" id="Coils"/>
    </source>
</evidence>
<dbReference type="InterPro" id="IPR011990">
    <property type="entry name" value="TPR-like_helical_dom_sf"/>
</dbReference>
<feature type="modified residue" description="4-aspartylphosphate" evidence="4">
    <location>
        <position position="660"/>
    </location>
</feature>
<keyword evidence="6" id="KW-0175">Coiled coil</keyword>
<organism evidence="10 11">
    <name type="scientific">Flavobacterium polysaccharolyticum</name>
    <dbReference type="NCBI Taxonomy" id="3133148"/>
    <lineage>
        <taxon>Bacteria</taxon>
        <taxon>Pseudomonadati</taxon>
        <taxon>Bacteroidota</taxon>
        <taxon>Flavobacteriia</taxon>
        <taxon>Flavobacteriales</taxon>
        <taxon>Flavobacteriaceae</taxon>
        <taxon>Flavobacterium</taxon>
    </lineage>
</organism>
<dbReference type="EC" id="2.7.13.3" evidence="2"/>
<feature type="coiled-coil region" evidence="6">
    <location>
        <begin position="333"/>
        <end position="360"/>
    </location>
</feature>
<comment type="caution">
    <text evidence="10">The sequence shown here is derived from an EMBL/GenBank/DDBJ whole genome shotgun (WGS) entry which is preliminary data.</text>
</comment>
<evidence type="ECO:0000259" key="8">
    <source>
        <dbReference type="PROSITE" id="PS50109"/>
    </source>
</evidence>
<evidence type="ECO:0000256" key="1">
    <source>
        <dbReference type="ARBA" id="ARBA00000085"/>
    </source>
</evidence>
<dbReference type="InterPro" id="IPR004358">
    <property type="entry name" value="Sig_transdc_His_kin-like_C"/>
</dbReference>
<keyword evidence="10" id="KW-0547">Nucleotide-binding</keyword>
<evidence type="ECO:0000256" key="3">
    <source>
        <dbReference type="ARBA" id="ARBA00022553"/>
    </source>
</evidence>
<dbReference type="SMART" id="SM00387">
    <property type="entry name" value="HATPase_c"/>
    <property type="match status" value="1"/>
</dbReference>
<dbReference type="PANTHER" id="PTHR45339:SF3">
    <property type="entry name" value="HISTIDINE KINASE"/>
    <property type="match status" value="1"/>
</dbReference>
<keyword evidence="3 4" id="KW-0597">Phosphoprotein</keyword>
<dbReference type="Pfam" id="PF13181">
    <property type="entry name" value="TPR_8"/>
    <property type="match status" value="1"/>
</dbReference>
<dbReference type="InterPro" id="IPR036890">
    <property type="entry name" value="HATPase_C_sf"/>
</dbReference>
<proteinExistence type="predicted"/>
<dbReference type="Gene3D" id="3.40.50.2300">
    <property type="match status" value="1"/>
</dbReference>
<comment type="catalytic activity">
    <reaction evidence="1">
        <text>ATP + protein L-histidine = ADP + protein N-phospho-L-histidine.</text>
        <dbReference type="EC" id="2.7.13.3"/>
    </reaction>
</comment>
<evidence type="ECO:0000313" key="11">
    <source>
        <dbReference type="Proteomes" id="UP001468798"/>
    </source>
</evidence>
<dbReference type="InterPro" id="IPR011006">
    <property type="entry name" value="CheY-like_superfamily"/>
</dbReference>
<feature type="chain" id="PRO_5047535986" description="histidine kinase" evidence="7">
    <location>
        <begin position="22"/>
        <end position="727"/>
    </location>
</feature>
<dbReference type="PROSITE" id="PS50109">
    <property type="entry name" value="HIS_KIN"/>
    <property type="match status" value="1"/>
</dbReference>
<dbReference type="GO" id="GO:0005524">
    <property type="term" value="F:ATP binding"/>
    <property type="evidence" value="ECO:0007669"/>
    <property type="project" value="UniProtKB-KW"/>
</dbReference>
<dbReference type="InterPro" id="IPR019734">
    <property type="entry name" value="TPR_rpt"/>
</dbReference>
<protein>
    <recommendedName>
        <fullName evidence="2">histidine kinase</fullName>
        <ecNumber evidence="2">2.7.13.3</ecNumber>
    </recommendedName>
</protein>
<dbReference type="SUPFAM" id="SSF52172">
    <property type="entry name" value="CheY-like"/>
    <property type="match status" value="1"/>
</dbReference>
<dbReference type="InterPro" id="IPR003661">
    <property type="entry name" value="HisK_dim/P_dom"/>
</dbReference>
<dbReference type="PROSITE" id="PS50110">
    <property type="entry name" value="RESPONSE_REGULATORY"/>
    <property type="match status" value="1"/>
</dbReference>
<feature type="repeat" description="TPR" evidence="5">
    <location>
        <begin position="70"/>
        <end position="103"/>
    </location>
</feature>
<evidence type="ECO:0000313" key="10">
    <source>
        <dbReference type="EMBL" id="MEM0578012.1"/>
    </source>
</evidence>
<dbReference type="InterPro" id="IPR001789">
    <property type="entry name" value="Sig_transdc_resp-reg_receiver"/>
</dbReference>
<dbReference type="Proteomes" id="UP001468798">
    <property type="component" value="Unassembled WGS sequence"/>
</dbReference>
<evidence type="ECO:0000256" key="4">
    <source>
        <dbReference type="PROSITE-ProRule" id="PRU00169"/>
    </source>
</evidence>
<feature type="domain" description="Response regulatory" evidence="9">
    <location>
        <begin position="611"/>
        <end position="725"/>
    </location>
</feature>
<evidence type="ECO:0000259" key="9">
    <source>
        <dbReference type="PROSITE" id="PS50110"/>
    </source>
</evidence>
<dbReference type="PANTHER" id="PTHR45339">
    <property type="entry name" value="HYBRID SIGNAL TRANSDUCTION HISTIDINE KINASE J"/>
    <property type="match status" value="1"/>
</dbReference>
<dbReference type="EMBL" id="JBCGDP010000018">
    <property type="protein sequence ID" value="MEM0578012.1"/>
    <property type="molecule type" value="Genomic_DNA"/>
</dbReference>
<reference evidence="10 11" key="1">
    <citation type="submission" date="2024-03" db="EMBL/GenBank/DDBJ databases">
        <title>Two novel species of the genus Flavobacterium exhibiting potentially degradation of complex polysaccharides.</title>
        <authorList>
            <person name="Lian X."/>
        </authorList>
    </citation>
    <scope>NUCLEOTIDE SEQUENCE [LARGE SCALE GENOMIC DNA]</scope>
    <source>
        <strain evidence="10 11">N6</strain>
    </source>
</reference>
<keyword evidence="5" id="KW-0802">TPR repeat</keyword>
<dbReference type="SUPFAM" id="SSF55874">
    <property type="entry name" value="ATPase domain of HSP90 chaperone/DNA topoisomerase II/histidine kinase"/>
    <property type="match status" value="1"/>
</dbReference>
<evidence type="ECO:0000256" key="7">
    <source>
        <dbReference type="SAM" id="SignalP"/>
    </source>
</evidence>
<dbReference type="SUPFAM" id="SSF48452">
    <property type="entry name" value="TPR-like"/>
    <property type="match status" value="1"/>
</dbReference>
<dbReference type="SMART" id="SM00448">
    <property type="entry name" value="REC"/>
    <property type="match status" value="1"/>
</dbReference>
<dbReference type="InterPro" id="IPR036097">
    <property type="entry name" value="HisK_dim/P_sf"/>
</dbReference>
<gene>
    <name evidence="10" type="ORF">WFZ86_16030</name>
</gene>
<dbReference type="InterPro" id="IPR003594">
    <property type="entry name" value="HATPase_dom"/>
</dbReference>
<dbReference type="SUPFAM" id="SSF47384">
    <property type="entry name" value="Homodimeric domain of signal transducing histidine kinase"/>
    <property type="match status" value="1"/>
</dbReference>
<dbReference type="CDD" id="cd17546">
    <property type="entry name" value="REC_hyHK_CKI1_RcsC-like"/>
    <property type="match status" value="1"/>
</dbReference>
<dbReference type="Pfam" id="PF00072">
    <property type="entry name" value="Response_reg"/>
    <property type="match status" value="1"/>
</dbReference>
<accession>A0ABU9NW20</accession>
<evidence type="ECO:0000256" key="5">
    <source>
        <dbReference type="PROSITE-ProRule" id="PRU00339"/>
    </source>
</evidence>
<feature type="domain" description="Histidine kinase" evidence="8">
    <location>
        <begin position="367"/>
        <end position="588"/>
    </location>
</feature>
<dbReference type="PRINTS" id="PR00344">
    <property type="entry name" value="BCTRLSENSOR"/>
</dbReference>
<evidence type="ECO:0000256" key="2">
    <source>
        <dbReference type="ARBA" id="ARBA00012438"/>
    </source>
</evidence>
<dbReference type="Pfam" id="PF00512">
    <property type="entry name" value="HisKA"/>
    <property type="match status" value="1"/>
</dbReference>
<dbReference type="RefSeq" id="WP_342692865.1">
    <property type="nucleotide sequence ID" value="NZ_JBCGDP010000018.1"/>
</dbReference>
<feature type="signal peptide" evidence="7">
    <location>
        <begin position="1"/>
        <end position="21"/>
    </location>
</feature>
<keyword evidence="11" id="KW-1185">Reference proteome</keyword>
<dbReference type="SMART" id="SM00388">
    <property type="entry name" value="HisKA"/>
    <property type="match status" value="1"/>
</dbReference>
<dbReference type="Pfam" id="PF02518">
    <property type="entry name" value="HATPase_c"/>
    <property type="match status" value="1"/>
</dbReference>
<dbReference type="CDD" id="cd16922">
    <property type="entry name" value="HATPase_EvgS-ArcB-TorS-like"/>
    <property type="match status" value="1"/>
</dbReference>
<dbReference type="Gene3D" id="3.30.565.10">
    <property type="entry name" value="Histidine kinase-like ATPase, C-terminal domain"/>
    <property type="match status" value="1"/>
</dbReference>
<dbReference type="InterPro" id="IPR005467">
    <property type="entry name" value="His_kinase_dom"/>
</dbReference>